<dbReference type="EMBL" id="CP052757">
    <property type="protein sequence ID" value="QJW38210.1"/>
    <property type="molecule type" value="Genomic_DNA"/>
</dbReference>
<evidence type="ECO:0000313" key="1">
    <source>
        <dbReference type="EMBL" id="QJW38210.1"/>
    </source>
</evidence>
<accession>A0A6M5UJ71</accession>
<dbReference type="AlphaFoldDB" id="A0A6M5UJ71"/>
<proteinExistence type="predicted"/>
<sequence>MADEPAKNGTGEVRTDLEPLTKRFSALGAPVAATWLSGTVGDEGVPGPTTYWIDAVVRLDPAVAQTLADETAPQETTEVPAVVDDLRGDLPDGPLLAGDALDARFAESGFVATAYLDVDDATVVLVSLGE</sequence>
<protein>
    <submittedName>
        <fullName evidence="1">Uncharacterized protein</fullName>
    </submittedName>
</protein>
<dbReference type="Proteomes" id="UP000451354">
    <property type="component" value="Chromosome"/>
</dbReference>
<reference evidence="1 2" key="1">
    <citation type="journal article" date="2022" name="Int. J. Syst. Evol. Microbiol.">
        <title>Cellulosimicrobium protaetiae sp. nov., isolated from the gut of the larva of Protaetia brevitarsis seulensis.</title>
        <authorList>
            <person name="Le Han H."/>
            <person name="Nguyen T.T.H."/>
            <person name="Li Z."/>
            <person name="Shin N.R."/>
            <person name="Kim S.G."/>
        </authorList>
    </citation>
    <scope>NUCLEOTIDE SEQUENCE [LARGE SCALE GENOMIC DNA]</scope>
    <source>
        <strain evidence="1 2">BI34</strain>
    </source>
</reference>
<name>A0A6M5UJ71_9MICO</name>
<gene>
    <name evidence="1" type="ORF">FIC82_003885</name>
</gene>
<keyword evidence="2" id="KW-1185">Reference proteome</keyword>
<organism evidence="1 2">
    <name type="scientific">Cellulosimicrobium protaetiae</name>
    <dbReference type="NCBI Taxonomy" id="2587808"/>
    <lineage>
        <taxon>Bacteria</taxon>
        <taxon>Bacillati</taxon>
        <taxon>Actinomycetota</taxon>
        <taxon>Actinomycetes</taxon>
        <taxon>Micrococcales</taxon>
        <taxon>Promicromonosporaceae</taxon>
        <taxon>Cellulosimicrobium</taxon>
    </lineage>
</organism>
<dbReference type="OrthoDB" id="5118825at2"/>
<evidence type="ECO:0000313" key="2">
    <source>
        <dbReference type="Proteomes" id="UP000451354"/>
    </source>
</evidence>
<dbReference type="KEGG" id="cprt:FIC82_003885"/>